<comment type="subcellular location">
    <subcellularLocation>
        <location evidence="1">Cytoplasm</location>
    </subcellularLocation>
</comment>
<dbReference type="EMBL" id="DS231816">
    <property type="protein sequence ID" value="EDS37620.1"/>
    <property type="molecule type" value="Genomic_DNA"/>
</dbReference>
<evidence type="ECO:0000259" key="4">
    <source>
        <dbReference type="Pfam" id="PF22594"/>
    </source>
</evidence>
<dbReference type="eggNOG" id="KOG0052">
    <property type="taxonomic scope" value="Eukaryota"/>
</dbReference>
<feature type="domain" description="GTP-eEF1A C-terminal" evidence="4">
    <location>
        <begin position="320"/>
        <end position="361"/>
    </location>
</feature>
<dbReference type="SUPFAM" id="SSF50465">
    <property type="entry name" value="EF-Tu/eEF-1alpha/eIF2-gamma C-terminal domain"/>
    <property type="match status" value="1"/>
</dbReference>
<evidence type="ECO:0000313" key="5">
    <source>
        <dbReference type="EMBL" id="EDS37620.1"/>
    </source>
</evidence>
<dbReference type="InterPro" id="IPR054696">
    <property type="entry name" value="GTP-eEF1A_C"/>
</dbReference>
<dbReference type="VEuPathDB" id="VectorBase:CQUJHB013116"/>
<dbReference type="AlphaFoldDB" id="B0W048"/>
<keyword evidence="5" id="KW-0251">Elongation factor</keyword>
<sequence>MLSTRTAFHAIATALYCGSMYYDVYVISEYPREIKELFGGLASNDKYQLPMKGRVIFLTYWNMVTSLRCRDKVQFVTIHYLPFTEPGFEPRSTAYEAEALPLGYVARSKLTTRGEYAPAPLDVPFFSLLHVVHCSRANPCSVARQKHSRTLNSQRVKVLQSTRQTKEADPRLNAHSVACATSPRNSARESETPEGLVRMSSVQLYKSRTFVLIWHLIAISQYYYAIYFDRYFVKIPNDLAIPKMMRPGEFGGRTKFLTYWCLFTGWDIEGKADGKFLFETMDGILTPSRPTDKPLHLPLKYVNKIGGSGTETGVNKHEHTAQVIVLNHPGRISNVHTPVLDCHTAHIACEFNEIKKKVFRRFRQVLRGFCKVHQVS</sequence>
<reference evidence="6" key="2">
    <citation type="submission" date="2020-05" db="UniProtKB">
        <authorList>
            <consortium name="EnsemblMetazoa"/>
        </authorList>
    </citation>
    <scope>IDENTIFICATION</scope>
    <source>
        <strain evidence="6">JHB</strain>
    </source>
</reference>
<dbReference type="Gene3D" id="2.40.30.10">
    <property type="entry name" value="Translation factors"/>
    <property type="match status" value="1"/>
</dbReference>
<keyword evidence="5" id="KW-0648">Protein biosynthesis</keyword>
<dbReference type="PANTHER" id="PTHR44830:SF1">
    <property type="entry name" value="TR-TYPE G DOMAIN-CONTAINING PROTEIN"/>
    <property type="match status" value="1"/>
</dbReference>
<dbReference type="Pfam" id="PF22594">
    <property type="entry name" value="GTP-eEF1A_C"/>
    <property type="match status" value="1"/>
</dbReference>
<dbReference type="InParanoid" id="B0W048"/>
<accession>B0W048</accession>
<dbReference type="GO" id="GO:0005737">
    <property type="term" value="C:cytoplasm"/>
    <property type="evidence" value="ECO:0007669"/>
    <property type="project" value="UniProtKB-SubCell"/>
</dbReference>
<dbReference type="Proteomes" id="UP000002320">
    <property type="component" value="Unassembled WGS sequence"/>
</dbReference>
<dbReference type="EnsemblMetazoa" id="CPIJ000412-RA">
    <property type="protein sequence ID" value="CPIJ000412-PA"/>
    <property type="gene ID" value="CPIJ000412"/>
</dbReference>
<dbReference type="GO" id="GO:0005525">
    <property type="term" value="F:GTP binding"/>
    <property type="evidence" value="ECO:0007669"/>
    <property type="project" value="UniProtKB-KW"/>
</dbReference>
<reference evidence="5" key="1">
    <citation type="submission" date="2007-03" db="EMBL/GenBank/DDBJ databases">
        <title>Annotation of Culex pipiens quinquefasciatus.</title>
        <authorList>
            <consortium name="The Broad Institute Genome Sequencing Platform"/>
            <person name="Atkinson P.W."/>
            <person name="Hemingway J."/>
            <person name="Christensen B.M."/>
            <person name="Higgs S."/>
            <person name="Kodira C."/>
            <person name="Hannick L."/>
            <person name="Megy K."/>
            <person name="O'Leary S."/>
            <person name="Pearson M."/>
            <person name="Haas B.J."/>
            <person name="Mauceli E."/>
            <person name="Wortman J.R."/>
            <person name="Lee N.H."/>
            <person name="Guigo R."/>
            <person name="Stanke M."/>
            <person name="Alvarado L."/>
            <person name="Amedeo P."/>
            <person name="Antoine C.H."/>
            <person name="Arensburger P."/>
            <person name="Bidwell S.L."/>
            <person name="Crawford M."/>
            <person name="Camaro F."/>
            <person name="Devon K."/>
            <person name="Engels R."/>
            <person name="Hammond M."/>
            <person name="Howarth C."/>
            <person name="Koehrsen M."/>
            <person name="Lawson D."/>
            <person name="Montgomery P."/>
            <person name="Nene V."/>
            <person name="Nusbaum C."/>
            <person name="Puiu D."/>
            <person name="Romero-Severson J."/>
            <person name="Severson D.W."/>
            <person name="Shumway M."/>
            <person name="Sisk P."/>
            <person name="Stolte C."/>
            <person name="Zeng Q."/>
            <person name="Eisenstadt E."/>
            <person name="Fraser-Liggett C."/>
            <person name="Strausberg R."/>
            <person name="Galagan J."/>
            <person name="Birren B."/>
            <person name="Collins F.H."/>
        </authorList>
    </citation>
    <scope>NUCLEOTIDE SEQUENCE [LARGE SCALE GENOMIC DNA]</scope>
    <source>
        <strain evidence="5">JHB</strain>
    </source>
</reference>
<evidence type="ECO:0000256" key="2">
    <source>
        <dbReference type="ARBA" id="ARBA00022741"/>
    </source>
</evidence>
<keyword evidence="2" id="KW-0547">Nucleotide-binding</keyword>
<dbReference type="STRING" id="7176.B0W048"/>
<evidence type="ECO:0000313" key="6">
    <source>
        <dbReference type="EnsemblMetazoa" id="CPIJ000412-PA"/>
    </source>
</evidence>
<dbReference type="InterPro" id="IPR009001">
    <property type="entry name" value="Transl_elong_EF1A/Init_IF2_C"/>
</dbReference>
<dbReference type="PANTHER" id="PTHR44830">
    <property type="entry name" value="ELONGATION FACTOR 1 ALPHA"/>
    <property type="match status" value="1"/>
</dbReference>
<organism>
    <name type="scientific">Culex quinquefasciatus</name>
    <name type="common">Southern house mosquito</name>
    <name type="synonym">Culex pungens</name>
    <dbReference type="NCBI Taxonomy" id="7176"/>
    <lineage>
        <taxon>Eukaryota</taxon>
        <taxon>Metazoa</taxon>
        <taxon>Ecdysozoa</taxon>
        <taxon>Arthropoda</taxon>
        <taxon>Hexapoda</taxon>
        <taxon>Insecta</taxon>
        <taxon>Pterygota</taxon>
        <taxon>Neoptera</taxon>
        <taxon>Endopterygota</taxon>
        <taxon>Diptera</taxon>
        <taxon>Nematocera</taxon>
        <taxon>Culicoidea</taxon>
        <taxon>Culicidae</taxon>
        <taxon>Culicinae</taxon>
        <taxon>Culicini</taxon>
        <taxon>Culex</taxon>
        <taxon>Culex</taxon>
    </lineage>
</organism>
<dbReference type="VEuPathDB" id="VectorBase:CQUJHB016242"/>
<protein>
    <submittedName>
        <fullName evidence="5 6">Elongation factor-1 alpha</fullName>
    </submittedName>
</protein>
<evidence type="ECO:0000256" key="1">
    <source>
        <dbReference type="ARBA" id="ARBA00004496"/>
    </source>
</evidence>
<dbReference type="GO" id="GO:0003746">
    <property type="term" value="F:translation elongation factor activity"/>
    <property type="evidence" value="ECO:0007669"/>
    <property type="project" value="UniProtKB-KW"/>
</dbReference>
<dbReference type="OrthoDB" id="5570111at2759"/>
<keyword evidence="3" id="KW-0342">GTP-binding</keyword>
<keyword evidence="7" id="KW-1185">Reference proteome</keyword>
<proteinExistence type="predicted"/>
<name>B0W048_CULQU</name>
<evidence type="ECO:0000313" key="7">
    <source>
        <dbReference type="Proteomes" id="UP000002320"/>
    </source>
</evidence>
<dbReference type="KEGG" id="cqu:CpipJ_CPIJ000412"/>
<dbReference type="VEuPathDB" id="VectorBase:CPIJ000412"/>
<dbReference type="HOGENOM" id="CLU_736208_0_0_1"/>
<gene>
    <name evidence="6" type="primary">6031252</name>
    <name evidence="5" type="ORF">CpipJ_CPIJ000412</name>
</gene>
<evidence type="ECO:0000256" key="3">
    <source>
        <dbReference type="ARBA" id="ARBA00023134"/>
    </source>
</evidence>